<dbReference type="OrthoDB" id="9974421at2759"/>
<reference evidence="1 2" key="1">
    <citation type="submission" date="2019-12" db="EMBL/GenBank/DDBJ databases">
        <authorList>
            <person name="Alioto T."/>
            <person name="Alioto T."/>
            <person name="Gomez Garrido J."/>
        </authorList>
    </citation>
    <scope>NUCLEOTIDE SEQUENCE [LARGE SCALE GENOMIC DNA]</scope>
</reference>
<name>A0A8S0PKC4_OLEEU</name>
<dbReference type="AlphaFoldDB" id="A0A8S0PKC4"/>
<dbReference type="PANTHER" id="PTHR11005">
    <property type="entry name" value="LYSOSOMAL ACID LIPASE-RELATED"/>
    <property type="match status" value="1"/>
</dbReference>
<keyword evidence="2" id="KW-1185">Reference proteome</keyword>
<dbReference type="InterPro" id="IPR029058">
    <property type="entry name" value="AB_hydrolase_fold"/>
</dbReference>
<dbReference type="Proteomes" id="UP000594638">
    <property type="component" value="Unassembled WGS sequence"/>
</dbReference>
<accession>A0A8S0PKC4</accession>
<dbReference type="Gramene" id="OE9A075734T1">
    <property type="protein sequence ID" value="OE9A075734C1"/>
    <property type="gene ID" value="OE9A075734"/>
</dbReference>
<organism evidence="1 2">
    <name type="scientific">Olea europaea subsp. europaea</name>
    <dbReference type="NCBI Taxonomy" id="158383"/>
    <lineage>
        <taxon>Eukaryota</taxon>
        <taxon>Viridiplantae</taxon>
        <taxon>Streptophyta</taxon>
        <taxon>Embryophyta</taxon>
        <taxon>Tracheophyta</taxon>
        <taxon>Spermatophyta</taxon>
        <taxon>Magnoliopsida</taxon>
        <taxon>eudicotyledons</taxon>
        <taxon>Gunneridae</taxon>
        <taxon>Pentapetalae</taxon>
        <taxon>asterids</taxon>
        <taxon>lamiids</taxon>
        <taxon>Lamiales</taxon>
        <taxon>Oleaceae</taxon>
        <taxon>Oleeae</taxon>
        <taxon>Olea</taxon>
    </lineage>
</organism>
<comment type="caution">
    <text evidence="1">The sequence shown here is derived from an EMBL/GenBank/DDBJ whole genome shotgun (WGS) entry which is preliminary data.</text>
</comment>
<sequence length="173" mass="19142">MAFAEGKETDKIRSTVLLSPIAYLSHITTPLGIIGAKAFPGEQNSIHKGKNYCLNASYDLSVLKYEVQSTAAKNLVHLSQSLRGGILSKYDYGSANSNMEHYGESNPPVYDLRKNPHDFPLFLSQGNQDALSDTTDVAILLDSCLNLHDIDKLHVLVQYVEDYAYLDFVMGVI</sequence>
<protein>
    <submittedName>
        <fullName evidence="1">Triacylglycerol lipase 2-like</fullName>
    </submittedName>
</protein>
<proteinExistence type="predicted"/>
<evidence type="ECO:0000313" key="2">
    <source>
        <dbReference type="Proteomes" id="UP000594638"/>
    </source>
</evidence>
<evidence type="ECO:0000313" key="1">
    <source>
        <dbReference type="EMBL" id="CAA2954024.1"/>
    </source>
</evidence>
<dbReference type="SUPFAM" id="SSF53474">
    <property type="entry name" value="alpha/beta-Hydrolases"/>
    <property type="match status" value="1"/>
</dbReference>
<gene>
    <name evidence="1" type="ORF">OLEA9_A075734</name>
</gene>
<dbReference type="EMBL" id="CACTIH010000104">
    <property type="protein sequence ID" value="CAA2954024.1"/>
    <property type="molecule type" value="Genomic_DNA"/>
</dbReference>
<dbReference type="Gene3D" id="3.40.50.1820">
    <property type="entry name" value="alpha/beta hydrolase"/>
    <property type="match status" value="1"/>
</dbReference>